<dbReference type="CDD" id="cd06819">
    <property type="entry name" value="PLPDE_III_LS_D-TA"/>
    <property type="match status" value="1"/>
</dbReference>
<reference evidence="4 5" key="1">
    <citation type="submission" date="2015-11" db="EMBL/GenBank/DDBJ databases">
        <title>Genomic analysis of 38 Legionella species identifies large and diverse effector repertoires.</title>
        <authorList>
            <person name="Burstein D."/>
            <person name="Amaro F."/>
            <person name="Zusman T."/>
            <person name="Lifshitz Z."/>
            <person name="Cohen O."/>
            <person name="Gilbert J.A."/>
            <person name="Pupko T."/>
            <person name="Shuman H.A."/>
            <person name="Segal G."/>
        </authorList>
    </citation>
    <scope>NUCLEOTIDE SEQUENCE [LARGE SCALE GENOMIC DNA]</scope>
    <source>
        <strain evidence="4 5">SE-32A-C8</strain>
    </source>
</reference>
<dbReference type="SMART" id="SM01119">
    <property type="entry name" value="D-ser_dehydrat"/>
    <property type="match status" value="1"/>
</dbReference>
<evidence type="ECO:0000256" key="1">
    <source>
        <dbReference type="ARBA" id="ARBA00005323"/>
    </source>
</evidence>
<dbReference type="InterPro" id="IPR026956">
    <property type="entry name" value="D-ser_dehydrat-like_dom"/>
</dbReference>
<dbReference type="Pfam" id="PF01168">
    <property type="entry name" value="Ala_racemase_N"/>
    <property type="match status" value="1"/>
</dbReference>
<dbReference type="InterPro" id="IPR001608">
    <property type="entry name" value="Ala_racemase_N"/>
</dbReference>
<evidence type="ECO:0000256" key="2">
    <source>
        <dbReference type="ARBA" id="ARBA00023239"/>
    </source>
</evidence>
<dbReference type="GO" id="GO:0036088">
    <property type="term" value="P:D-serine catabolic process"/>
    <property type="evidence" value="ECO:0007669"/>
    <property type="project" value="TreeGrafter"/>
</dbReference>
<proteinExistence type="inferred from homology"/>
<evidence type="ECO:0000259" key="3">
    <source>
        <dbReference type="SMART" id="SM01119"/>
    </source>
</evidence>
<name>A0A0W0TS59_LEGER</name>
<dbReference type="AlphaFoldDB" id="A0A0W0TS59"/>
<accession>A0A0W0TS59</accession>
<organism evidence="4 5">
    <name type="scientific">Legionella erythra</name>
    <dbReference type="NCBI Taxonomy" id="448"/>
    <lineage>
        <taxon>Bacteria</taxon>
        <taxon>Pseudomonadati</taxon>
        <taxon>Pseudomonadota</taxon>
        <taxon>Gammaproteobacteria</taxon>
        <taxon>Legionellales</taxon>
        <taxon>Legionellaceae</taxon>
        <taxon>Legionella</taxon>
    </lineage>
</organism>
<dbReference type="InterPro" id="IPR029066">
    <property type="entry name" value="PLP-binding_barrel"/>
</dbReference>
<keyword evidence="2" id="KW-0456">Lyase</keyword>
<dbReference type="EMBL" id="LNYA01000023">
    <property type="protein sequence ID" value="KTC98267.1"/>
    <property type="molecule type" value="Genomic_DNA"/>
</dbReference>
<keyword evidence="5" id="KW-1185">Reference proteome</keyword>
<sequence length="367" mass="40283">MLKQALETPCLVIEKSTLLHNLKEMQHHALSYNVNVRPHVKTHKCSQLAKLQVEYGAIGLSAAKVSEAEVLVNQGLTNILITSPVVTAGKIERLVACLKKTPDILVVVDNEQNLNDLNAAGEKINTRINVLVDIDGGLGRTGVRPDYALNFALKISKFPWLDLLGIQCYAGHLQHISSYDERKTKSLQVMQKASDILKAFKSHDLPCRILTGSGTGTYDIDVEATEVTEIQPGSYAVMDVEYSLIESKGHAPFSVFKPAMTLLTTVISSNRMEHVTVDAGTKAIYVDARNKPKIISHEGLQYDWGGFGDEQGKVTALGNTPLPGNGEVLELVVPHCDPTINLFDQFYVVDNGRVVDVWDIDLRGKSQ</sequence>
<evidence type="ECO:0000313" key="4">
    <source>
        <dbReference type="EMBL" id="KTC98267.1"/>
    </source>
</evidence>
<dbReference type="SUPFAM" id="SSF51419">
    <property type="entry name" value="PLP-binding barrel"/>
    <property type="match status" value="1"/>
</dbReference>
<comment type="caution">
    <text evidence="4">The sequence shown here is derived from an EMBL/GenBank/DDBJ whole genome shotgun (WGS) entry which is preliminary data.</text>
</comment>
<dbReference type="RefSeq" id="WP_058526457.1">
    <property type="nucleotide sequence ID" value="NZ_CAAAHY010000024.1"/>
</dbReference>
<comment type="similarity">
    <text evidence="1">Belongs to the DSD1 family.</text>
</comment>
<evidence type="ECO:0000313" key="5">
    <source>
        <dbReference type="Proteomes" id="UP000054773"/>
    </source>
</evidence>
<dbReference type="PANTHER" id="PTHR28004:SF2">
    <property type="entry name" value="D-SERINE DEHYDRATASE"/>
    <property type="match status" value="1"/>
</dbReference>
<feature type="domain" description="D-serine dehydratase-like" evidence="3">
    <location>
        <begin position="259"/>
        <end position="350"/>
    </location>
</feature>
<dbReference type="GO" id="GO:0008721">
    <property type="term" value="F:D-serine ammonia-lyase activity"/>
    <property type="evidence" value="ECO:0007669"/>
    <property type="project" value="TreeGrafter"/>
</dbReference>
<dbReference type="Proteomes" id="UP000054773">
    <property type="component" value="Unassembled WGS sequence"/>
</dbReference>
<dbReference type="Gene3D" id="3.20.20.10">
    <property type="entry name" value="Alanine racemase"/>
    <property type="match status" value="1"/>
</dbReference>
<gene>
    <name evidence="4" type="ORF">Lery_1321</name>
</gene>
<dbReference type="PATRIC" id="fig|448.7.peg.1381"/>
<dbReference type="Gene3D" id="2.40.37.20">
    <property type="entry name" value="D-serine dehydratase-like domain"/>
    <property type="match status" value="1"/>
</dbReference>
<dbReference type="Pfam" id="PF14031">
    <property type="entry name" value="D-ser_dehydrat"/>
    <property type="match status" value="1"/>
</dbReference>
<dbReference type="STRING" id="448.Lery_1321"/>
<dbReference type="InterPro" id="IPR042208">
    <property type="entry name" value="D-ser_dehydrat-like_sf"/>
</dbReference>
<protein>
    <submittedName>
        <fullName evidence="4">Alanine racemase</fullName>
    </submittedName>
</protein>
<dbReference type="InterPro" id="IPR051466">
    <property type="entry name" value="D-amino_acid_metab_enzyme"/>
</dbReference>
<dbReference type="OrthoDB" id="9772497at2"/>
<dbReference type="PANTHER" id="PTHR28004">
    <property type="entry name" value="ZGC:162816-RELATED"/>
    <property type="match status" value="1"/>
</dbReference>